<gene>
    <name evidence="9" type="ORF">DES41_10145</name>
</gene>
<dbReference type="OrthoDB" id="370747at2"/>
<dbReference type="SUPFAM" id="SSF54292">
    <property type="entry name" value="2Fe-2S ferredoxin-like"/>
    <property type="match status" value="1"/>
</dbReference>
<feature type="domain" description="FAD-binding FR-type" evidence="8">
    <location>
        <begin position="5"/>
        <end position="110"/>
    </location>
</feature>
<evidence type="ECO:0000256" key="1">
    <source>
        <dbReference type="ARBA" id="ARBA00022630"/>
    </source>
</evidence>
<evidence type="ECO:0000256" key="4">
    <source>
        <dbReference type="ARBA" id="ARBA00023002"/>
    </source>
</evidence>
<dbReference type="Gene3D" id="3.10.20.30">
    <property type="match status" value="1"/>
</dbReference>
<dbReference type="GO" id="GO:0051537">
    <property type="term" value="F:2 iron, 2 sulfur cluster binding"/>
    <property type="evidence" value="ECO:0007669"/>
    <property type="project" value="UniProtKB-KW"/>
</dbReference>
<dbReference type="PRINTS" id="PR00409">
    <property type="entry name" value="PHDIOXRDTASE"/>
</dbReference>
<keyword evidence="2" id="KW-0001">2Fe-2S</keyword>
<dbReference type="InterPro" id="IPR039261">
    <property type="entry name" value="FNR_nucleotide-bd"/>
</dbReference>
<keyword evidence="5" id="KW-0408">Iron</keyword>
<dbReference type="CDD" id="cd06185">
    <property type="entry name" value="PDR_like"/>
    <property type="match status" value="1"/>
</dbReference>
<dbReference type="InterPro" id="IPR036010">
    <property type="entry name" value="2Fe-2S_ferredoxin-like_sf"/>
</dbReference>
<evidence type="ECO:0000256" key="6">
    <source>
        <dbReference type="ARBA" id="ARBA00023014"/>
    </source>
</evidence>
<dbReference type="GO" id="GO:0032259">
    <property type="term" value="P:methylation"/>
    <property type="evidence" value="ECO:0007669"/>
    <property type="project" value="UniProtKB-KW"/>
</dbReference>
<name>A0A368Y588_9BURK</name>
<dbReference type="Pfam" id="PF00175">
    <property type="entry name" value="NAD_binding_1"/>
    <property type="match status" value="1"/>
</dbReference>
<keyword evidence="1" id="KW-0285">Flavoprotein</keyword>
<dbReference type="SUPFAM" id="SSF63380">
    <property type="entry name" value="Riboflavin synthase domain-like"/>
    <property type="match status" value="1"/>
</dbReference>
<dbReference type="GO" id="GO:0008168">
    <property type="term" value="F:methyltransferase activity"/>
    <property type="evidence" value="ECO:0007669"/>
    <property type="project" value="UniProtKB-KW"/>
</dbReference>
<sequence>MSTTHPLLSVRVHAVRAEALDVQSFELRALDGSTLPAFSAGSHIDVEVPTAAGPLLRQYSLCNDPQERHRYVIGVGRDVASRGGSVALHDQLRTGATLRISAPRNNFALNEAAPHSVLVAGGIGITPMLAMARRLALLGRPWTLYHCVRSPCRAAFAEELQALAPPGGMGRVVTVVDGVPGAARLDLAALVREAPQGAHFYCCGPVPMLEAFGRATAGVDDARVHVEWFSAPAPAAAAEAPAGTFSVQLQRKNRRFDIPADKTILEVLLDGGIDVDHSCREGLCGTCETRVLAGVPDHRDPILAGRKDPPQDRMLICVSRCASAELVLDL</sequence>
<dbReference type="PANTHER" id="PTHR47354:SF1">
    <property type="entry name" value="CARNITINE MONOOXYGENASE REDUCTASE SUBUNIT"/>
    <property type="match status" value="1"/>
</dbReference>
<dbReference type="EMBL" id="QPJK01000001">
    <property type="protein sequence ID" value="RCW75453.1"/>
    <property type="molecule type" value="Genomic_DNA"/>
</dbReference>
<comment type="caution">
    <text evidence="9">The sequence shown here is derived from an EMBL/GenBank/DDBJ whole genome shotgun (WGS) entry which is preliminary data.</text>
</comment>
<accession>A0A368Y588</accession>
<keyword evidence="9" id="KW-0808">Transferase</keyword>
<keyword evidence="9" id="KW-0489">Methyltransferase</keyword>
<evidence type="ECO:0000313" key="9">
    <source>
        <dbReference type="EMBL" id="RCW75453.1"/>
    </source>
</evidence>
<dbReference type="Gene3D" id="3.40.50.80">
    <property type="entry name" value="Nucleotide-binding domain of ferredoxin-NADP reductase (FNR) module"/>
    <property type="match status" value="1"/>
</dbReference>
<organism evidence="9 10">
    <name type="scientific">Pseudorhodoferax soli</name>
    <dbReference type="NCBI Taxonomy" id="545864"/>
    <lineage>
        <taxon>Bacteria</taxon>
        <taxon>Pseudomonadati</taxon>
        <taxon>Pseudomonadota</taxon>
        <taxon>Betaproteobacteria</taxon>
        <taxon>Burkholderiales</taxon>
        <taxon>Comamonadaceae</taxon>
    </lineage>
</organism>
<dbReference type="Proteomes" id="UP000252884">
    <property type="component" value="Unassembled WGS sequence"/>
</dbReference>
<dbReference type="Gene3D" id="2.40.30.10">
    <property type="entry name" value="Translation factors"/>
    <property type="match status" value="1"/>
</dbReference>
<dbReference type="PROSITE" id="PS00197">
    <property type="entry name" value="2FE2S_FER_1"/>
    <property type="match status" value="1"/>
</dbReference>
<dbReference type="InterPro" id="IPR017927">
    <property type="entry name" value="FAD-bd_FR_type"/>
</dbReference>
<dbReference type="InterPro" id="IPR017938">
    <property type="entry name" value="Riboflavin_synthase-like_b-brl"/>
</dbReference>
<dbReference type="CDD" id="cd00207">
    <property type="entry name" value="fer2"/>
    <property type="match status" value="1"/>
</dbReference>
<dbReference type="RefSeq" id="WP_114464848.1">
    <property type="nucleotide sequence ID" value="NZ_QPJK01000001.1"/>
</dbReference>
<dbReference type="AlphaFoldDB" id="A0A368Y588"/>
<dbReference type="InterPro" id="IPR006058">
    <property type="entry name" value="2Fe2S_fd_BS"/>
</dbReference>
<dbReference type="PROSITE" id="PS51384">
    <property type="entry name" value="FAD_FR"/>
    <property type="match status" value="1"/>
</dbReference>
<dbReference type="InterPro" id="IPR001433">
    <property type="entry name" value="OxRdtase_FAD/NAD-bd"/>
</dbReference>
<dbReference type="InterPro" id="IPR001041">
    <property type="entry name" value="2Fe-2S_ferredoxin-type"/>
</dbReference>
<proteinExistence type="predicted"/>
<feature type="domain" description="2Fe-2S ferredoxin-type" evidence="7">
    <location>
        <begin position="245"/>
        <end position="330"/>
    </location>
</feature>
<evidence type="ECO:0000256" key="3">
    <source>
        <dbReference type="ARBA" id="ARBA00022723"/>
    </source>
</evidence>
<keyword evidence="10" id="KW-1185">Reference proteome</keyword>
<dbReference type="GO" id="GO:0046872">
    <property type="term" value="F:metal ion binding"/>
    <property type="evidence" value="ECO:0007669"/>
    <property type="project" value="UniProtKB-KW"/>
</dbReference>
<protein>
    <submittedName>
        <fullName evidence="9">Vanillate O-demethylase ferredoxin subunit</fullName>
    </submittedName>
</protein>
<dbReference type="GO" id="GO:0016491">
    <property type="term" value="F:oxidoreductase activity"/>
    <property type="evidence" value="ECO:0007669"/>
    <property type="project" value="UniProtKB-KW"/>
</dbReference>
<reference evidence="9 10" key="1">
    <citation type="submission" date="2018-07" db="EMBL/GenBank/DDBJ databases">
        <title>Genomic Encyclopedia of Type Strains, Phase IV (KMG-IV): sequencing the most valuable type-strain genomes for metagenomic binning, comparative biology and taxonomic classification.</title>
        <authorList>
            <person name="Goeker M."/>
        </authorList>
    </citation>
    <scope>NUCLEOTIDE SEQUENCE [LARGE SCALE GENOMIC DNA]</scope>
    <source>
        <strain evidence="9 10">DSM 21634</strain>
    </source>
</reference>
<evidence type="ECO:0000259" key="7">
    <source>
        <dbReference type="PROSITE" id="PS51085"/>
    </source>
</evidence>
<evidence type="ECO:0000259" key="8">
    <source>
        <dbReference type="PROSITE" id="PS51384"/>
    </source>
</evidence>
<keyword evidence="3" id="KW-0479">Metal-binding</keyword>
<evidence type="ECO:0000256" key="2">
    <source>
        <dbReference type="ARBA" id="ARBA00022714"/>
    </source>
</evidence>
<dbReference type="InterPro" id="IPR012675">
    <property type="entry name" value="Beta-grasp_dom_sf"/>
</dbReference>
<keyword evidence="4" id="KW-0560">Oxidoreductase</keyword>
<evidence type="ECO:0000256" key="5">
    <source>
        <dbReference type="ARBA" id="ARBA00023004"/>
    </source>
</evidence>
<dbReference type="PANTHER" id="PTHR47354">
    <property type="entry name" value="NADH OXIDOREDUCTASE HCR"/>
    <property type="match status" value="1"/>
</dbReference>
<dbReference type="SUPFAM" id="SSF52343">
    <property type="entry name" value="Ferredoxin reductase-like, C-terminal NADP-linked domain"/>
    <property type="match status" value="1"/>
</dbReference>
<dbReference type="InterPro" id="IPR050415">
    <property type="entry name" value="MRET"/>
</dbReference>
<evidence type="ECO:0000313" key="10">
    <source>
        <dbReference type="Proteomes" id="UP000252884"/>
    </source>
</evidence>
<dbReference type="PROSITE" id="PS51085">
    <property type="entry name" value="2FE2S_FER_2"/>
    <property type="match status" value="1"/>
</dbReference>
<keyword evidence="6" id="KW-0411">Iron-sulfur</keyword>
<dbReference type="Pfam" id="PF00111">
    <property type="entry name" value="Fer2"/>
    <property type="match status" value="1"/>
</dbReference>